<organism evidence="1 2">
    <name type="scientific">Rhododendron molle</name>
    <name type="common">Chinese azalea</name>
    <name type="synonym">Azalea mollis</name>
    <dbReference type="NCBI Taxonomy" id="49168"/>
    <lineage>
        <taxon>Eukaryota</taxon>
        <taxon>Viridiplantae</taxon>
        <taxon>Streptophyta</taxon>
        <taxon>Embryophyta</taxon>
        <taxon>Tracheophyta</taxon>
        <taxon>Spermatophyta</taxon>
        <taxon>Magnoliopsida</taxon>
        <taxon>eudicotyledons</taxon>
        <taxon>Gunneridae</taxon>
        <taxon>Pentapetalae</taxon>
        <taxon>asterids</taxon>
        <taxon>Ericales</taxon>
        <taxon>Ericaceae</taxon>
        <taxon>Ericoideae</taxon>
        <taxon>Rhodoreae</taxon>
        <taxon>Rhododendron</taxon>
    </lineage>
</organism>
<reference evidence="1" key="1">
    <citation type="submission" date="2022-02" db="EMBL/GenBank/DDBJ databases">
        <title>Plant Genome Project.</title>
        <authorList>
            <person name="Zhang R.-G."/>
        </authorList>
    </citation>
    <scope>NUCLEOTIDE SEQUENCE</scope>
    <source>
        <strain evidence="1">AT1</strain>
    </source>
</reference>
<comment type="caution">
    <text evidence="1">The sequence shown here is derived from an EMBL/GenBank/DDBJ whole genome shotgun (WGS) entry which is preliminary data.</text>
</comment>
<dbReference type="EMBL" id="CM046397">
    <property type="protein sequence ID" value="KAI8535410.1"/>
    <property type="molecule type" value="Genomic_DNA"/>
</dbReference>
<keyword evidence="2" id="KW-1185">Reference proteome</keyword>
<protein>
    <submittedName>
        <fullName evidence="1">Uncharacterized protein</fullName>
    </submittedName>
</protein>
<accession>A0ACC0M3J2</accession>
<proteinExistence type="predicted"/>
<evidence type="ECO:0000313" key="2">
    <source>
        <dbReference type="Proteomes" id="UP001062846"/>
    </source>
</evidence>
<dbReference type="Proteomes" id="UP001062846">
    <property type="component" value="Chromosome 10"/>
</dbReference>
<gene>
    <name evidence="1" type="ORF">RHMOL_Rhmol10G0171900</name>
</gene>
<name>A0ACC0M3J2_RHOML</name>
<sequence>MAECGLTESEWLSARFVELMLFDERRRRALYHVQGYQRRIARAFNKKVKPRDLVEGDMVTKEIRAPIFNPHGKFHPKRSGPYIIKTILSGGAAQLIDLDGNEFNTLVNLDQFKCYYP</sequence>
<evidence type="ECO:0000313" key="1">
    <source>
        <dbReference type="EMBL" id="KAI8535410.1"/>
    </source>
</evidence>